<feature type="compositionally biased region" description="Polar residues" evidence="2">
    <location>
        <begin position="71"/>
        <end position="82"/>
    </location>
</feature>
<name>A0A078B446_STYLE</name>
<feature type="compositionally biased region" description="Polar residues" evidence="2">
    <location>
        <begin position="17"/>
        <end position="26"/>
    </location>
</feature>
<dbReference type="EMBL" id="CCKQ01017374">
    <property type="protein sequence ID" value="CDW89254.1"/>
    <property type="molecule type" value="Genomic_DNA"/>
</dbReference>
<protein>
    <submittedName>
        <fullName evidence="3">Uncharacterized protein</fullName>
    </submittedName>
</protein>
<feature type="region of interest" description="Disordered" evidence="2">
    <location>
        <begin position="17"/>
        <end position="37"/>
    </location>
</feature>
<dbReference type="AlphaFoldDB" id="A0A078B446"/>
<feature type="compositionally biased region" description="Basic and acidic residues" evidence="2">
    <location>
        <begin position="94"/>
        <end position="109"/>
    </location>
</feature>
<feature type="region of interest" description="Disordered" evidence="2">
    <location>
        <begin position="54"/>
        <end position="169"/>
    </location>
</feature>
<feature type="compositionally biased region" description="Low complexity" evidence="2">
    <location>
        <begin position="84"/>
        <end position="93"/>
    </location>
</feature>
<evidence type="ECO:0000313" key="3">
    <source>
        <dbReference type="EMBL" id="CDW89254.1"/>
    </source>
</evidence>
<keyword evidence="1" id="KW-0175">Coiled coil</keyword>
<feature type="coiled-coil region" evidence="1">
    <location>
        <begin position="429"/>
        <end position="456"/>
    </location>
</feature>
<keyword evidence="4" id="KW-1185">Reference proteome</keyword>
<feature type="compositionally biased region" description="Low complexity" evidence="2">
    <location>
        <begin position="138"/>
        <end position="169"/>
    </location>
</feature>
<evidence type="ECO:0000313" key="4">
    <source>
        <dbReference type="Proteomes" id="UP000039865"/>
    </source>
</evidence>
<reference evidence="3 4" key="1">
    <citation type="submission" date="2014-06" db="EMBL/GenBank/DDBJ databases">
        <authorList>
            <person name="Swart Estienne"/>
        </authorList>
    </citation>
    <scope>NUCLEOTIDE SEQUENCE [LARGE SCALE GENOMIC DNA]</scope>
    <source>
        <strain evidence="3 4">130c</strain>
    </source>
</reference>
<gene>
    <name evidence="3" type="primary">Contig3835.g4101</name>
    <name evidence="3" type="ORF">STYLEM_18386</name>
</gene>
<organism evidence="3 4">
    <name type="scientific">Stylonychia lemnae</name>
    <name type="common">Ciliate</name>
    <dbReference type="NCBI Taxonomy" id="5949"/>
    <lineage>
        <taxon>Eukaryota</taxon>
        <taxon>Sar</taxon>
        <taxon>Alveolata</taxon>
        <taxon>Ciliophora</taxon>
        <taxon>Intramacronucleata</taxon>
        <taxon>Spirotrichea</taxon>
        <taxon>Stichotrichia</taxon>
        <taxon>Sporadotrichida</taxon>
        <taxon>Oxytrichidae</taxon>
        <taxon>Stylonychinae</taxon>
        <taxon>Stylonychia</taxon>
    </lineage>
</organism>
<dbReference type="OrthoDB" id="301067at2759"/>
<accession>A0A078B446</accession>
<evidence type="ECO:0000256" key="2">
    <source>
        <dbReference type="SAM" id="MobiDB-lite"/>
    </source>
</evidence>
<proteinExistence type="predicted"/>
<dbReference type="Proteomes" id="UP000039865">
    <property type="component" value="Unassembled WGS sequence"/>
</dbReference>
<feature type="compositionally biased region" description="Low complexity" evidence="2">
    <location>
        <begin position="119"/>
        <end position="131"/>
    </location>
</feature>
<evidence type="ECO:0000256" key="1">
    <source>
        <dbReference type="SAM" id="Coils"/>
    </source>
</evidence>
<sequence>MILRSLTKRLGLMTPLQQRVQFSTNQDNKDGQEPKNIFLNKSKNHQNNKIFEKKVPIPQSNQVQEQQNQQRTEGNSQTQASGEQKPQNQGQQQVKKDKPWIKQQHEKRPQPQQPREQHQSQQKDQQQQSRSEATNLFQQKAQQHQQQQQQQQQRQHSQQQTQSTGQQQAYKEDVIGENEYVEDQGRVFIQTKVADVRLSRQRKVSSRKTVEDILEGEIIQEISVDTQSSINQNYQNFSQKFGINVQQDQSQQQKSSTAAEGLGKLDLSAQIQNILGGEGLQLSVIERRQDQINNQQANYVNEVEQALKDYEFLLEKTGSDHDILKSINKEKIESSPQIRSLLKDYQTMIRLIYRDPKTLDKPQKYIHPNSLFDTNKSDLQQQYENSIYSKQHKKIEEVQKKNITLMREVKHGEEGIDYKYEPAENDPTVPNEKMLLRQLKQQLVELKQTNPLEAREFEDFVLAKNEIDDLMTKDFDLSEVKFYPGSIKGPRPEDDPRAYTKWFVENQPKKAFEGVALGQNFSEFGVSSKIGLTGKHSKLDEKATIIEVLNPVNVMKEDMDLYPSFSLAPEFAMNEREAYTNDLDEELPTLMITSNFSPSELSPIPAEHSLRYQEVHHQYEQWGVFRSLPHLMKFDNLLGKTFQGLADGTLFVPNYQQLINPPSLWAYYQTLPRWARDHPGVRNVMMAYEYTKPNMDIRNKEIAMNYAVSFIRPIDKQLEDVIIDIALSNKLRLNVQRGKEAINSLRFYELDEELLGTTSEDEEGEEEIIGEDGQVIQQHEQRGFSSGIDDDEDAEKKVKSAMERFALGQEEDERSRELTKLLSEGVNIQQATQDSEANSVQSDFYIKPYQEDIYHKEEQDDPILPLHYYDNDDGFWSGYIQYKQKRMEKNIMITNRPFIKV</sequence>
<feature type="compositionally biased region" description="Low complexity" evidence="2">
    <location>
        <begin position="59"/>
        <end position="70"/>
    </location>
</feature>
<dbReference type="InParanoid" id="A0A078B446"/>